<dbReference type="Proteomes" id="UP000323505">
    <property type="component" value="Unassembled WGS sequence"/>
</dbReference>
<comment type="caution">
    <text evidence="1">The sequence shown here is derived from an EMBL/GenBank/DDBJ whole genome shotgun (WGS) entry which is preliminary data.</text>
</comment>
<evidence type="ECO:0000313" key="1">
    <source>
        <dbReference type="EMBL" id="TYK45206.1"/>
    </source>
</evidence>
<reference evidence="1 2" key="1">
    <citation type="submission" date="2019-08" db="EMBL/GenBank/DDBJ databases">
        <title>Actinomadura sp. nov. CYP1-5 isolated from mountain soil.</title>
        <authorList>
            <person name="Songsumanus A."/>
            <person name="Kuncharoen N."/>
            <person name="Kudo T."/>
            <person name="Yuki M."/>
            <person name="Igarashi Y."/>
            <person name="Tanasupawat S."/>
        </authorList>
    </citation>
    <scope>NUCLEOTIDE SEQUENCE [LARGE SCALE GENOMIC DNA]</scope>
    <source>
        <strain evidence="1 2">CYP1-5</strain>
    </source>
</reference>
<organism evidence="1 2">
    <name type="scientific">Actinomadura decatromicini</name>
    <dbReference type="NCBI Taxonomy" id="2604572"/>
    <lineage>
        <taxon>Bacteria</taxon>
        <taxon>Bacillati</taxon>
        <taxon>Actinomycetota</taxon>
        <taxon>Actinomycetes</taxon>
        <taxon>Streptosporangiales</taxon>
        <taxon>Thermomonosporaceae</taxon>
        <taxon>Actinomadura</taxon>
    </lineage>
</organism>
<protein>
    <submittedName>
        <fullName evidence="1">Uncharacterized protein</fullName>
    </submittedName>
</protein>
<dbReference type="AlphaFoldDB" id="A0A5D3FBJ0"/>
<name>A0A5D3FBJ0_9ACTN</name>
<keyword evidence="2" id="KW-1185">Reference proteome</keyword>
<accession>A0A5D3FBJ0</accession>
<dbReference type="EMBL" id="VSRQ01000007">
    <property type="protein sequence ID" value="TYK45206.1"/>
    <property type="molecule type" value="Genomic_DNA"/>
</dbReference>
<proteinExistence type="predicted"/>
<dbReference type="RefSeq" id="WP_148765635.1">
    <property type="nucleotide sequence ID" value="NZ_VSRQ01000007.1"/>
</dbReference>
<gene>
    <name evidence="1" type="ORF">FXF68_31510</name>
</gene>
<sequence>MTAAEELRTAARLVRETASKATEGHPAPWHIEPEFNGWWLVGTPAPHLVTSAARKPVADWIALMGPDKAEPLADALDDHADAHSAYDCTWPEDECPHVRLARSITGTTGDPS</sequence>
<evidence type="ECO:0000313" key="2">
    <source>
        <dbReference type="Proteomes" id="UP000323505"/>
    </source>
</evidence>